<proteinExistence type="predicted"/>
<evidence type="ECO:0000313" key="2">
    <source>
        <dbReference type="Proteomes" id="UP000489600"/>
    </source>
</evidence>
<sequence>MKDRLDSPLLLAAYLLNPFYLYKDSTILYDLEISEGFLNCIETFYHGDTAKQNKVVNDEIHLYRSRYGPFGRSLALQGCEHNDEKFDPDVILDDGNEDTIEEWIVEQHQEEQTSDVSIASATVRRELYDDDFQSEEEDEVVVNMEFEPDVFHDTTLV</sequence>
<dbReference type="EMBL" id="CABITT030000007">
    <property type="protein sequence ID" value="VVB10245.1"/>
    <property type="molecule type" value="Genomic_DNA"/>
</dbReference>
<organism evidence="1 2">
    <name type="scientific">Arabis nemorensis</name>
    <dbReference type="NCBI Taxonomy" id="586526"/>
    <lineage>
        <taxon>Eukaryota</taxon>
        <taxon>Viridiplantae</taxon>
        <taxon>Streptophyta</taxon>
        <taxon>Embryophyta</taxon>
        <taxon>Tracheophyta</taxon>
        <taxon>Spermatophyta</taxon>
        <taxon>Magnoliopsida</taxon>
        <taxon>eudicotyledons</taxon>
        <taxon>Gunneridae</taxon>
        <taxon>Pentapetalae</taxon>
        <taxon>rosids</taxon>
        <taxon>malvids</taxon>
        <taxon>Brassicales</taxon>
        <taxon>Brassicaceae</taxon>
        <taxon>Arabideae</taxon>
        <taxon>Arabis</taxon>
    </lineage>
</organism>
<accession>A0A565C9A3</accession>
<name>A0A565C9A3_9BRAS</name>
<protein>
    <submittedName>
        <fullName evidence="1">Uncharacterized protein</fullName>
    </submittedName>
</protein>
<dbReference type="OrthoDB" id="2012664at2759"/>
<evidence type="ECO:0000313" key="1">
    <source>
        <dbReference type="EMBL" id="VVB10245.1"/>
    </source>
</evidence>
<dbReference type="AlphaFoldDB" id="A0A565C9A3"/>
<dbReference type="Proteomes" id="UP000489600">
    <property type="component" value="Unassembled WGS sequence"/>
</dbReference>
<comment type="caution">
    <text evidence="1">The sequence shown here is derived from an EMBL/GenBank/DDBJ whole genome shotgun (WGS) entry which is preliminary data.</text>
</comment>
<keyword evidence="2" id="KW-1185">Reference proteome</keyword>
<reference evidence="1" key="1">
    <citation type="submission" date="2019-07" db="EMBL/GenBank/DDBJ databases">
        <authorList>
            <person name="Dittberner H."/>
        </authorList>
    </citation>
    <scope>NUCLEOTIDE SEQUENCE [LARGE SCALE GENOMIC DNA]</scope>
</reference>
<gene>
    <name evidence="1" type="ORF">ANE_LOCUS20689</name>
</gene>